<evidence type="ECO:0000313" key="2">
    <source>
        <dbReference type="Proteomes" id="UP001159363"/>
    </source>
</evidence>
<sequence length="90" mass="10522">MEAKLCTFYIECVLPELVDPRFPRSMPIQNPRLSFTRVYNTEMLESPKHVVVAPCKISNAVKTYSPVKWYAHLVTEERKNTWVNDEGLHK</sequence>
<evidence type="ECO:0000313" key="1">
    <source>
        <dbReference type="EMBL" id="KAJ8886979.1"/>
    </source>
</evidence>
<comment type="caution">
    <text evidence="1">The sequence shown here is derived from an EMBL/GenBank/DDBJ whole genome shotgun (WGS) entry which is preliminary data.</text>
</comment>
<proteinExistence type="predicted"/>
<feature type="non-terminal residue" evidence="1">
    <location>
        <position position="90"/>
    </location>
</feature>
<accession>A0ABQ9HRH7</accession>
<dbReference type="EMBL" id="JARBHB010000004">
    <property type="protein sequence ID" value="KAJ8886979.1"/>
    <property type="molecule type" value="Genomic_DNA"/>
</dbReference>
<dbReference type="Proteomes" id="UP001159363">
    <property type="component" value="Chromosome X"/>
</dbReference>
<name>A0ABQ9HRH7_9NEOP</name>
<gene>
    <name evidence="1" type="ORF">PR048_013193</name>
</gene>
<keyword evidence="2" id="KW-1185">Reference proteome</keyword>
<protein>
    <submittedName>
        <fullName evidence="1">Uncharacterized protein</fullName>
    </submittedName>
</protein>
<reference evidence="1 2" key="1">
    <citation type="submission" date="2023-02" db="EMBL/GenBank/DDBJ databases">
        <title>LHISI_Scaffold_Assembly.</title>
        <authorList>
            <person name="Stuart O.P."/>
            <person name="Cleave R."/>
            <person name="Magrath M.J.L."/>
            <person name="Mikheyev A.S."/>
        </authorList>
    </citation>
    <scope>NUCLEOTIDE SEQUENCE [LARGE SCALE GENOMIC DNA]</scope>
    <source>
        <strain evidence="1">Daus_M_001</strain>
        <tissue evidence="1">Leg muscle</tissue>
    </source>
</reference>
<organism evidence="1 2">
    <name type="scientific">Dryococelus australis</name>
    <dbReference type="NCBI Taxonomy" id="614101"/>
    <lineage>
        <taxon>Eukaryota</taxon>
        <taxon>Metazoa</taxon>
        <taxon>Ecdysozoa</taxon>
        <taxon>Arthropoda</taxon>
        <taxon>Hexapoda</taxon>
        <taxon>Insecta</taxon>
        <taxon>Pterygota</taxon>
        <taxon>Neoptera</taxon>
        <taxon>Polyneoptera</taxon>
        <taxon>Phasmatodea</taxon>
        <taxon>Verophasmatodea</taxon>
        <taxon>Anareolatae</taxon>
        <taxon>Phasmatidae</taxon>
        <taxon>Eurycanthinae</taxon>
        <taxon>Dryococelus</taxon>
    </lineage>
</organism>